<dbReference type="PANTHER" id="PTHR32282">
    <property type="entry name" value="BINDING PROTEIN TRANSPEPTIDASE, PUTATIVE-RELATED"/>
    <property type="match status" value="1"/>
</dbReference>
<feature type="transmembrane region" description="Helical" evidence="13">
    <location>
        <begin position="42"/>
        <end position="60"/>
    </location>
</feature>
<comment type="catalytic activity">
    <reaction evidence="11">
        <text>[GlcNAc-(1-&gt;4)-Mur2Ac(oyl-L-Ala-gamma-D-Glu-L-Lys-D-Ala-D-Ala)](n)-di-trans,octa-cis-undecaprenyl diphosphate + beta-D-GlcNAc-(1-&gt;4)-Mur2Ac(oyl-L-Ala-gamma-D-Glu-L-Lys-D-Ala-D-Ala)-di-trans,octa-cis-undecaprenyl diphosphate = [GlcNAc-(1-&gt;4)-Mur2Ac(oyl-L-Ala-gamma-D-Glu-L-Lys-D-Ala-D-Ala)](n+1)-di-trans,octa-cis-undecaprenyl diphosphate + di-trans,octa-cis-undecaprenyl diphosphate + H(+)</text>
        <dbReference type="Rhea" id="RHEA:23708"/>
        <dbReference type="Rhea" id="RHEA-COMP:9602"/>
        <dbReference type="Rhea" id="RHEA-COMP:9603"/>
        <dbReference type="ChEBI" id="CHEBI:15378"/>
        <dbReference type="ChEBI" id="CHEBI:58405"/>
        <dbReference type="ChEBI" id="CHEBI:60033"/>
        <dbReference type="ChEBI" id="CHEBI:78435"/>
        <dbReference type="EC" id="2.4.99.28"/>
    </reaction>
</comment>
<dbReference type="Pfam" id="PF00905">
    <property type="entry name" value="Transpeptidase"/>
    <property type="match status" value="1"/>
</dbReference>
<keyword evidence="4" id="KW-0121">Carboxypeptidase</keyword>
<dbReference type="SUPFAM" id="SSF53955">
    <property type="entry name" value="Lysozyme-like"/>
    <property type="match status" value="1"/>
</dbReference>
<sequence length="762" mass="80691">MKRPTGTPTRTGRSPVADKRSQPAPAKATPRRVTRHRKPKRGGILGWIAGFVTLIWRIVWGSVWRLAMTVALIIGAASAYFYVSLPEASELFDGRARGSVTMLDRDGRVFAWRGETFGAVASDQIAPILREAVLSTEDRRFYRHLGVSPRGIASAVRINMAEGRGPLEGHGGSTITQQVAKLLCLGETFDPTRFANEAEFEAECRSGGIWRKIKEIPYAFAMEAKYSKDEILSIYMNRSYLGGGARGFEAASQRYFNTPASQVNASQAAMLAGLLPAPSRLAPTANLQRSQERASVVLGLMAQEGYLTDEELAQARANPATLSQAATARAGGYFADWLMESGPGFLTSETTEDVTITTTFDQRIQRAAERALQQVFDEKVKDGSTAEAAVVVMSADGAVRAIIGGRDTRVNGVFNRATQAKRQTGSSFKPFVYAAALEAGYSPADRIEDGPLTIRIPGGRNWQPQNYSRNYRGMVTLTTSLAQSLNTSTIRLQEAVGRDQVIRVARDFGIVSNLTTSPSLGLGASEATLLELTGAYAGIRNGGTSVAPYGVVEVTMQGDDRALMGQTGGFGERVISQRAAGQLIYMMQQVISSGTGTRAQLGDRPVAGKTGTTSSYRDAWFVGFTEQYVTGVWMGNDDNAPLTGVTGGGLPAEIWQAVMSEIHDGLPELALSTVSPDGSGIIMSSGGSTPQVVTSGSADDPLAAALAGVMNSVEQQNSGGGRVIGAPSTEVTGGAPVTPGDSVGASSDDALSRALQGILGGN</sequence>
<dbReference type="GO" id="GO:0006508">
    <property type="term" value="P:proteolysis"/>
    <property type="evidence" value="ECO:0007669"/>
    <property type="project" value="UniProtKB-KW"/>
</dbReference>
<evidence type="ECO:0000259" key="15">
    <source>
        <dbReference type="Pfam" id="PF00912"/>
    </source>
</evidence>
<dbReference type="KEGG" id="plia:E4191_02010"/>
<feature type="region of interest" description="Disordered" evidence="12">
    <location>
        <begin position="716"/>
        <end position="748"/>
    </location>
</feature>
<dbReference type="GO" id="GO:0030288">
    <property type="term" value="C:outer membrane-bounded periplasmic space"/>
    <property type="evidence" value="ECO:0007669"/>
    <property type="project" value="TreeGrafter"/>
</dbReference>
<dbReference type="Pfam" id="PF00912">
    <property type="entry name" value="Transgly"/>
    <property type="match status" value="1"/>
</dbReference>
<evidence type="ECO:0000256" key="1">
    <source>
        <dbReference type="ARBA" id="ARBA00004752"/>
    </source>
</evidence>
<dbReference type="Gene3D" id="3.40.710.10">
    <property type="entry name" value="DD-peptidase/beta-lactamase superfamily"/>
    <property type="match status" value="1"/>
</dbReference>
<evidence type="ECO:0000256" key="13">
    <source>
        <dbReference type="SAM" id="Phobius"/>
    </source>
</evidence>
<proteinExistence type="inferred from homology"/>
<dbReference type="GO" id="GO:0004180">
    <property type="term" value="F:carboxypeptidase activity"/>
    <property type="evidence" value="ECO:0007669"/>
    <property type="project" value="UniProtKB-KW"/>
</dbReference>
<evidence type="ECO:0000256" key="11">
    <source>
        <dbReference type="ARBA" id="ARBA00049902"/>
    </source>
</evidence>
<dbReference type="NCBIfam" id="TIGR02074">
    <property type="entry name" value="PBP_1a_fam"/>
    <property type="match status" value="1"/>
</dbReference>
<dbReference type="InterPro" id="IPR001264">
    <property type="entry name" value="Glyco_trans_51"/>
</dbReference>
<evidence type="ECO:0000256" key="10">
    <source>
        <dbReference type="ARBA" id="ARBA00044770"/>
    </source>
</evidence>
<organism evidence="16 17">
    <name type="scientific">Paracoccus liaowanqingii</name>
    <dbReference type="NCBI Taxonomy" id="2560053"/>
    <lineage>
        <taxon>Bacteria</taxon>
        <taxon>Pseudomonadati</taxon>
        <taxon>Pseudomonadota</taxon>
        <taxon>Alphaproteobacteria</taxon>
        <taxon>Rhodobacterales</taxon>
        <taxon>Paracoccaceae</taxon>
        <taxon>Paracoccus</taxon>
    </lineage>
</organism>
<evidence type="ECO:0000256" key="6">
    <source>
        <dbReference type="ARBA" id="ARBA00022676"/>
    </source>
</evidence>
<dbReference type="UniPathway" id="UPA00219"/>
<dbReference type="RefSeq" id="WP_135311927.1">
    <property type="nucleotide sequence ID" value="NZ_CP038439.1"/>
</dbReference>
<evidence type="ECO:0000256" key="8">
    <source>
        <dbReference type="ARBA" id="ARBA00022801"/>
    </source>
</evidence>
<evidence type="ECO:0000256" key="5">
    <source>
        <dbReference type="ARBA" id="ARBA00022670"/>
    </source>
</evidence>
<protein>
    <recommendedName>
        <fullName evidence="10">peptidoglycan glycosyltransferase</fullName>
        <ecNumber evidence="10">2.4.99.28</ecNumber>
    </recommendedName>
</protein>
<evidence type="ECO:0000256" key="12">
    <source>
        <dbReference type="SAM" id="MobiDB-lite"/>
    </source>
</evidence>
<keyword evidence="13" id="KW-0812">Transmembrane</keyword>
<evidence type="ECO:0000313" key="16">
    <source>
        <dbReference type="EMBL" id="QBX33630.1"/>
    </source>
</evidence>
<dbReference type="InterPro" id="IPR036950">
    <property type="entry name" value="PBP_transglycosylase"/>
</dbReference>
<feature type="region of interest" description="Disordered" evidence="12">
    <location>
        <begin position="1"/>
        <end position="37"/>
    </location>
</feature>
<gene>
    <name evidence="16" type="ORF">E4191_02010</name>
</gene>
<reference evidence="17" key="1">
    <citation type="submission" date="2019-03" db="EMBL/GenBank/DDBJ databases">
        <authorList>
            <person name="Li J."/>
        </authorList>
    </citation>
    <scope>NUCLEOTIDE SEQUENCE [LARGE SCALE GENOMIC DNA]</scope>
    <source>
        <strain evidence="17">2251</strain>
    </source>
</reference>
<dbReference type="InterPro" id="IPR050396">
    <property type="entry name" value="Glycosyltr_51/Transpeptidase"/>
</dbReference>
<comment type="pathway">
    <text evidence="1">Cell wall biogenesis; peptidoglycan biosynthesis.</text>
</comment>
<dbReference type="SUPFAM" id="SSF56601">
    <property type="entry name" value="beta-lactamase/transpeptidase-like"/>
    <property type="match status" value="1"/>
</dbReference>
<accession>A0A4P7HJ70</accession>
<comment type="similarity">
    <text evidence="3">In the N-terminal section; belongs to the glycosyltransferase 51 family.</text>
</comment>
<keyword evidence="7" id="KW-0808">Transferase</keyword>
<evidence type="ECO:0000256" key="7">
    <source>
        <dbReference type="ARBA" id="ARBA00022679"/>
    </source>
</evidence>
<keyword evidence="6" id="KW-0328">Glycosyltransferase</keyword>
<keyword evidence="5" id="KW-0645">Protease</keyword>
<comment type="similarity">
    <text evidence="2">In the C-terminal section; belongs to the transpeptidase family.</text>
</comment>
<keyword evidence="13" id="KW-0472">Membrane</keyword>
<dbReference type="GO" id="GO:0009252">
    <property type="term" value="P:peptidoglycan biosynthetic process"/>
    <property type="evidence" value="ECO:0007669"/>
    <property type="project" value="UniProtKB-UniPathway"/>
</dbReference>
<evidence type="ECO:0000313" key="17">
    <source>
        <dbReference type="Proteomes" id="UP000296374"/>
    </source>
</evidence>
<dbReference type="PANTHER" id="PTHR32282:SF33">
    <property type="entry name" value="PEPTIDOGLYCAN GLYCOSYLTRANSFERASE"/>
    <property type="match status" value="1"/>
</dbReference>
<feature type="domain" description="Glycosyl transferase family 51" evidence="15">
    <location>
        <begin position="118"/>
        <end position="301"/>
    </location>
</feature>
<dbReference type="GO" id="GO:0008658">
    <property type="term" value="F:penicillin binding"/>
    <property type="evidence" value="ECO:0007669"/>
    <property type="project" value="InterPro"/>
</dbReference>
<keyword evidence="9" id="KW-0511">Multifunctional enzyme</keyword>
<feature type="compositionally biased region" description="Low complexity" evidence="12">
    <location>
        <begin position="1"/>
        <end position="13"/>
    </location>
</feature>
<keyword evidence="13" id="KW-1133">Transmembrane helix</keyword>
<keyword evidence="8" id="KW-0378">Hydrolase</keyword>
<name>A0A4P7HJ70_9RHOB</name>
<dbReference type="Gene3D" id="1.10.3810.10">
    <property type="entry name" value="Biosynthetic peptidoglycan transglycosylase-like"/>
    <property type="match status" value="1"/>
</dbReference>
<dbReference type="Proteomes" id="UP000296374">
    <property type="component" value="Chromosome"/>
</dbReference>
<evidence type="ECO:0000259" key="14">
    <source>
        <dbReference type="Pfam" id="PF00905"/>
    </source>
</evidence>
<evidence type="ECO:0000256" key="2">
    <source>
        <dbReference type="ARBA" id="ARBA00007090"/>
    </source>
</evidence>
<dbReference type="EC" id="2.4.99.28" evidence="10"/>
<evidence type="ECO:0000256" key="3">
    <source>
        <dbReference type="ARBA" id="ARBA00007739"/>
    </source>
</evidence>
<dbReference type="InterPro" id="IPR023346">
    <property type="entry name" value="Lysozyme-like_dom_sf"/>
</dbReference>
<evidence type="ECO:0000256" key="9">
    <source>
        <dbReference type="ARBA" id="ARBA00023268"/>
    </source>
</evidence>
<dbReference type="InterPro" id="IPR001460">
    <property type="entry name" value="PCN-bd_Tpept"/>
</dbReference>
<dbReference type="InterPro" id="IPR012338">
    <property type="entry name" value="Beta-lactam/transpept-like"/>
</dbReference>
<feature type="domain" description="Penicillin-binding protein transpeptidase" evidence="14">
    <location>
        <begin position="389"/>
        <end position="630"/>
    </location>
</feature>
<evidence type="ECO:0000256" key="4">
    <source>
        <dbReference type="ARBA" id="ARBA00022645"/>
    </source>
</evidence>
<dbReference type="AlphaFoldDB" id="A0A4P7HJ70"/>
<dbReference type="EMBL" id="CP038439">
    <property type="protein sequence ID" value="QBX33630.1"/>
    <property type="molecule type" value="Genomic_DNA"/>
</dbReference>
<dbReference type="GO" id="GO:0008955">
    <property type="term" value="F:peptidoglycan glycosyltransferase activity"/>
    <property type="evidence" value="ECO:0007669"/>
    <property type="project" value="UniProtKB-EC"/>
</dbReference>